<evidence type="ECO:0000313" key="1">
    <source>
        <dbReference type="EMBL" id="TDR27754.1"/>
    </source>
</evidence>
<dbReference type="Proteomes" id="UP000294480">
    <property type="component" value="Unassembled WGS sequence"/>
</dbReference>
<dbReference type="AlphaFoldDB" id="A0A4R6Y3W6"/>
<organism evidence="1 2">
    <name type="scientific">Hydromonas duriensis</name>
    <dbReference type="NCBI Taxonomy" id="1527608"/>
    <lineage>
        <taxon>Bacteria</taxon>
        <taxon>Pseudomonadati</taxon>
        <taxon>Pseudomonadota</taxon>
        <taxon>Betaproteobacteria</taxon>
        <taxon>Burkholderiales</taxon>
        <taxon>Burkholderiaceae</taxon>
        <taxon>Hydromonas</taxon>
    </lineage>
</organism>
<dbReference type="RefSeq" id="WP_133621582.1">
    <property type="nucleotide sequence ID" value="NZ_SNZE01000040.1"/>
</dbReference>
<dbReference type="EMBL" id="SNZE01000040">
    <property type="protein sequence ID" value="TDR27754.1"/>
    <property type="molecule type" value="Genomic_DNA"/>
</dbReference>
<sequence>MNLKLILTKSAQGIVHSVTIEELDAYSKIGPFAEFKDFLEHFCDSINEKLIKWYLGVVEGIGEMTFEDGVIVVYWDDFPRGLNFDCPNKEVALKFLPKLQWYLKAGGWDLPFEDMS</sequence>
<evidence type="ECO:0000313" key="2">
    <source>
        <dbReference type="Proteomes" id="UP000294480"/>
    </source>
</evidence>
<protein>
    <submittedName>
        <fullName evidence="1">Uncharacterized protein</fullName>
    </submittedName>
</protein>
<gene>
    <name evidence="1" type="ORF">DFR44_1403</name>
</gene>
<keyword evidence="2" id="KW-1185">Reference proteome</keyword>
<accession>A0A4R6Y3W6</accession>
<comment type="caution">
    <text evidence="1">The sequence shown here is derived from an EMBL/GenBank/DDBJ whole genome shotgun (WGS) entry which is preliminary data.</text>
</comment>
<name>A0A4R6Y3W6_9BURK</name>
<reference evidence="1 2" key="1">
    <citation type="submission" date="2019-03" db="EMBL/GenBank/DDBJ databases">
        <title>Genomic Encyclopedia of Type Strains, Phase IV (KMG-IV): sequencing the most valuable type-strain genomes for metagenomic binning, comparative biology and taxonomic classification.</title>
        <authorList>
            <person name="Goeker M."/>
        </authorList>
    </citation>
    <scope>NUCLEOTIDE SEQUENCE [LARGE SCALE GENOMIC DNA]</scope>
    <source>
        <strain evidence="1 2">DSM 102852</strain>
    </source>
</reference>
<proteinExistence type="predicted"/>